<dbReference type="GO" id="GO:0046654">
    <property type="term" value="P:tetrahydrofolate biosynthetic process"/>
    <property type="evidence" value="ECO:0007669"/>
    <property type="project" value="TreeGrafter"/>
</dbReference>
<dbReference type="InterPro" id="IPR011005">
    <property type="entry name" value="Dihydropteroate_synth-like_sf"/>
</dbReference>
<dbReference type="EMBL" id="UINC01094293">
    <property type="protein sequence ID" value="SVC49416.1"/>
    <property type="molecule type" value="Genomic_DNA"/>
</dbReference>
<protein>
    <recommendedName>
        <fullName evidence="1">Pterin-binding domain-containing protein</fullName>
    </recommendedName>
</protein>
<dbReference type="GO" id="GO:0004156">
    <property type="term" value="F:dihydropteroate synthase activity"/>
    <property type="evidence" value="ECO:0007669"/>
    <property type="project" value="TreeGrafter"/>
</dbReference>
<dbReference type="PANTHER" id="PTHR20941:SF1">
    <property type="entry name" value="FOLIC ACID SYNTHESIS PROTEIN FOL1"/>
    <property type="match status" value="1"/>
</dbReference>
<dbReference type="AlphaFoldDB" id="A0A382MKZ6"/>
<dbReference type="GO" id="GO:0005829">
    <property type="term" value="C:cytosol"/>
    <property type="evidence" value="ECO:0007669"/>
    <property type="project" value="TreeGrafter"/>
</dbReference>
<feature type="non-terminal residue" evidence="2">
    <location>
        <position position="160"/>
    </location>
</feature>
<dbReference type="Gene3D" id="3.20.20.20">
    <property type="entry name" value="Dihydropteroate synthase-like"/>
    <property type="match status" value="1"/>
</dbReference>
<dbReference type="PROSITE" id="PS00793">
    <property type="entry name" value="DHPS_2"/>
    <property type="match status" value="1"/>
</dbReference>
<dbReference type="PANTHER" id="PTHR20941">
    <property type="entry name" value="FOLATE SYNTHESIS PROTEINS"/>
    <property type="match status" value="1"/>
</dbReference>
<dbReference type="SUPFAM" id="SSF51717">
    <property type="entry name" value="Dihydropteroate synthetase-like"/>
    <property type="match status" value="1"/>
</dbReference>
<sequence>MFFGNKTHVMAILNVTPDSFSGDGILTESGDINKIIFNKLESFVEDGADVIDVGGESTRPRSLYPDSRPVSDTDEIDRISSAIKIAVDNFEIPVSIDTMKANVANKACELGASIINDVSMLSDPNMAEVAANHGTYLIISHTQTKSQNDVVNSVIFDLNK</sequence>
<dbReference type="PROSITE" id="PS50972">
    <property type="entry name" value="PTERIN_BINDING"/>
    <property type="match status" value="1"/>
</dbReference>
<name>A0A382MKZ6_9ZZZZ</name>
<evidence type="ECO:0000259" key="1">
    <source>
        <dbReference type="PROSITE" id="PS50972"/>
    </source>
</evidence>
<dbReference type="Pfam" id="PF00809">
    <property type="entry name" value="Pterin_bind"/>
    <property type="match status" value="1"/>
</dbReference>
<feature type="domain" description="Pterin-binding" evidence="1">
    <location>
        <begin position="7"/>
        <end position="160"/>
    </location>
</feature>
<proteinExistence type="predicted"/>
<accession>A0A382MKZ6</accession>
<gene>
    <name evidence="2" type="ORF">METZ01_LOCUS302270</name>
</gene>
<reference evidence="2" key="1">
    <citation type="submission" date="2018-05" db="EMBL/GenBank/DDBJ databases">
        <authorList>
            <person name="Lanie J.A."/>
            <person name="Ng W.-L."/>
            <person name="Kazmierczak K.M."/>
            <person name="Andrzejewski T.M."/>
            <person name="Davidsen T.M."/>
            <person name="Wayne K.J."/>
            <person name="Tettelin H."/>
            <person name="Glass J.I."/>
            <person name="Rusch D."/>
            <person name="Podicherti R."/>
            <person name="Tsui H.-C.T."/>
            <person name="Winkler M.E."/>
        </authorList>
    </citation>
    <scope>NUCLEOTIDE SEQUENCE</scope>
</reference>
<dbReference type="InterPro" id="IPR045031">
    <property type="entry name" value="DHP_synth-like"/>
</dbReference>
<evidence type="ECO:0000313" key="2">
    <source>
        <dbReference type="EMBL" id="SVC49416.1"/>
    </source>
</evidence>
<organism evidence="2">
    <name type="scientific">marine metagenome</name>
    <dbReference type="NCBI Taxonomy" id="408172"/>
    <lineage>
        <taxon>unclassified sequences</taxon>
        <taxon>metagenomes</taxon>
        <taxon>ecological metagenomes</taxon>
    </lineage>
</organism>
<dbReference type="InterPro" id="IPR000489">
    <property type="entry name" value="Pterin-binding_dom"/>
</dbReference>